<feature type="region of interest" description="Disordered" evidence="1">
    <location>
        <begin position="120"/>
        <end position="140"/>
    </location>
</feature>
<dbReference type="AlphaFoldDB" id="A0A6I2TZQ4"/>
<evidence type="ECO:0008006" key="6">
    <source>
        <dbReference type="Google" id="ProtNLM"/>
    </source>
</evidence>
<accession>A0A6I2TZQ4</accession>
<evidence type="ECO:0000256" key="2">
    <source>
        <dbReference type="SAM" id="Phobius"/>
    </source>
</evidence>
<feature type="compositionally biased region" description="Basic and acidic residues" evidence="1">
    <location>
        <begin position="126"/>
        <end position="140"/>
    </location>
</feature>
<evidence type="ECO:0000256" key="1">
    <source>
        <dbReference type="SAM" id="MobiDB-lite"/>
    </source>
</evidence>
<keyword evidence="3" id="KW-0732">Signal</keyword>
<feature type="chain" id="PRO_5026012055" description="BACON domain-containing protein" evidence="3">
    <location>
        <begin position="22"/>
        <end position="175"/>
    </location>
</feature>
<dbReference type="PROSITE" id="PS51257">
    <property type="entry name" value="PROKAR_LIPOPROTEIN"/>
    <property type="match status" value="1"/>
</dbReference>
<keyword evidence="2" id="KW-0472">Membrane</keyword>
<gene>
    <name evidence="4" type="ORF">FYJ72_08655</name>
</gene>
<feature type="transmembrane region" description="Helical" evidence="2">
    <location>
        <begin position="147"/>
        <end position="167"/>
    </location>
</feature>
<dbReference type="EMBL" id="VUNF01000015">
    <property type="protein sequence ID" value="MST77748.1"/>
    <property type="molecule type" value="Genomic_DNA"/>
</dbReference>
<proteinExistence type="predicted"/>
<evidence type="ECO:0000313" key="5">
    <source>
        <dbReference type="Proteomes" id="UP000450161"/>
    </source>
</evidence>
<feature type="signal peptide" evidence="3">
    <location>
        <begin position="1"/>
        <end position="21"/>
    </location>
</feature>
<evidence type="ECO:0000256" key="3">
    <source>
        <dbReference type="SAM" id="SignalP"/>
    </source>
</evidence>
<reference evidence="4 5" key="1">
    <citation type="submission" date="2019-08" db="EMBL/GenBank/DDBJ databases">
        <title>In-depth cultivation of the pig gut microbiome towards novel bacterial diversity and tailored functional studies.</title>
        <authorList>
            <person name="Wylensek D."/>
            <person name="Hitch T.C.A."/>
            <person name="Clavel T."/>
        </authorList>
    </citation>
    <scope>NUCLEOTIDE SEQUENCE [LARGE SCALE GENOMIC DNA]</scope>
    <source>
        <strain evidence="4 5">LKV-178-WT-2C</strain>
    </source>
</reference>
<organism evidence="4 5">
    <name type="scientific">Segatella copri</name>
    <dbReference type="NCBI Taxonomy" id="165179"/>
    <lineage>
        <taxon>Bacteria</taxon>
        <taxon>Pseudomonadati</taxon>
        <taxon>Bacteroidota</taxon>
        <taxon>Bacteroidia</taxon>
        <taxon>Bacteroidales</taxon>
        <taxon>Prevotellaceae</taxon>
        <taxon>Segatella</taxon>
    </lineage>
</organism>
<keyword evidence="2" id="KW-0812">Transmembrane</keyword>
<dbReference type="RefSeq" id="WP_154481152.1">
    <property type="nucleotide sequence ID" value="NZ_VUNF01000015.1"/>
</dbReference>
<comment type="caution">
    <text evidence="4">The sequence shown here is derived from an EMBL/GenBank/DDBJ whole genome shotgun (WGS) entry which is preliminary data.</text>
</comment>
<protein>
    <recommendedName>
        <fullName evidence="6">BACON domain-containing protein</fullName>
    </recommendedName>
</protein>
<dbReference type="Proteomes" id="UP000450161">
    <property type="component" value="Unassembled WGS sequence"/>
</dbReference>
<evidence type="ECO:0000313" key="4">
    <source>
        <dbReference type="EMBL" id="MST77748.1"/>
    </source>
</evidence>
<name>A0A6I2TZQ4_9BACT</name>
<keyword evidence="2" id="KW-1133">Transmembrane helix</keyword>
<sequence length="175" mass="19262">MRRFFLFSVCLLVLVSLGACKSKQPCVRESVTYIDSSHVYADSQAVKVTATDTSTTIIKRDQWLRIDFTDSCGSVSVDKDGNIILHKVKGIHGESSINAQEHKNISVVKDTSTNTKASQNAIKANQNKDPDPAKLKTKKEAGSSNTWMTFGIVVLVIAILLGVSRYMEKKKNKAI</sequence>